<sequence length="242" mass="26012">MAVLKYELIADSLRQRIADGEFGSDDLLPSQRDLCAQWDVSRATVIKAYDLLVNDGLVVARQGQGFRPSPIPVARPAGGREEGTARTAGGRAYRIVGTPTREVPSARVAAALGLSDGAQALRRDRLIELADGSPLSLVAAWFPPEIADRCPRLSDRKQIIEGTTRYIARMTGRRPSQGADVTAVRLGTADEAEALSRQQPFAVAEVLHTAQDAEGRALVVELGVTPEGLWENVQTYPMGGGR</sequence>
<dbReference type="PRINTS" id="PR00035">
    <property type="entry name" value="HTHGNTR"/>
</dbReference>
<dbReference type="PANTHER" id="PTHR44846">
    <property type="entry name" value="MANNOSYL-D-GLYCERATE TRANSPORT/METABOLISM SYSTEM REPRESSOR MNGR-RELATED"/>
    <property type="match status" value="1"/>
</dbReference>
<dbReference type="Pfam" id="PF00392">
    <property type="entry name" value="GntR"/>
    <property type="match status" value="1"/>
</dbReference>
<dbReference type="PANTHER" id="PTHR44846:SF17">
    <property type="entry name" value="GNTR-FAMILY TRANSCRIPTIONAL REGULATOR"/>
    <property type="match status" value="1"/>
</dbReference>
<keyword evidence="3" id="KW-0804">Transcription</keyword>
<keyword evidence="2" id="KW-0238">DNA-binding</keyword>
<dbReference type="InterPro" id="IPR036388">
    <property type="entry name" value="WH-like_DNA-bd_sf"/>
</dbReference>
<dbReference type="InterPro" id="IPR028978">
    <property type="entry name" value="Chorismate_lyase_/UTRA_dom_sf"/>
</dbReference>
<dbReference type="SUPFAM" id="SSF64288">
    <property type="entry name" value="Chorismate lyase-like"/>
    <property type="match status" value="1"/>
</dbReference>
<dbReference type="InterPro" id="IPR050679">
    <property type="entry name" value="Bact_HTH_transcr_reg"/>
</dbReference>
<dbReference type="PROSITE" id="PS50949">
    <property type="entry name" value="HTH_GNTR"/>
    <property type="match status" value="1"/>
</dbReference>
<evidence type="ECO:0000256" key="1">
    <source>
        <dbReference type="ARBA" id="ARBA00023015"/>
    </source>
</evidence>
<dbReference type="Gene3D" id="3.40.1410.10">
    <property type="entry name" value="Chorismate lyase-like"/>
    <property type="match status" value="1"/>
</dbReference>
<feature type="domain" description="HTH gntR-type" evidence="4">
    <location>
        <begin position="3"/>
        <end position="71"/>
    </location>
</feature>
<keyword evidence="1" id="KW-0805">Transcription regulation</keyword>
<dbReference type="InterPro" id="IPR011663">
    <property type="entry name" value="UTRA"/>
</dbReference>
<evidence type="ECO:0000256" key="3">
    <source>
        <dbReference type="ARBA" id="ARBA00023163"/>
    </source>
</evidence>
<proteinExistence type="predicted"/>
<dbReference type="EMBL" id="JAOZYC010000088">
    <property type="protein sequence ID" value="MEB8338038.1"/>
    <property type="molecule type" value="Genomic_DNA"/>
</dbReference>
<evidence type="ECO:0000259" key="4">
    <source>
        <dbReference type="PROSITE" id="PS50949"/>
    </source>
</evidence>
<gene>
    <name evidence="5" type="ORF">OKJ99_11050</name>
</gene>
<evidence type="ECO:0000313" key="6">
    <source>
        <dbReference type="Proteomes" id="UP001354931"/>
    </source>
</evidence>
<reference evidence="5 6" key="1">
    <citation type="submission" date="2022-10" db="EMBL/GenBank/DDBJ databases">
        <authorList>
            <person name="Xie J."/>
            <person name="Shen N."/>
        </authorList>
    </citation>
    <scope>NUCLEOTIDE SEQUENCE [LARGE SCALE GENOMIC DNA]</scope>
    <source>
        <strain evidence="5 6">YIM65594</strain>
    </source>
</reference>
<protein>
    <submittedName>
        <fullName evidence="5">GntR family transcriptional regulator</fullName>
    </submittedName>
</protein>
<dbReference type="InterPro" id="IPR036390">
    <property type="entry name" value="WH_DNA-bd_sf"/>
</dbReference>
<accession>A0ABU6F3H5</accession>
<dbReference type="SMART" id="SM00345">
    <property type="entry name" value="HTH_GNTR"/>
    <property type="match status" value="1"/>
</dbReference>
<dbReference type="RefSeq" id="WP_326015758.1">
    <property type="nucleotide sequence ID" value="NZ_JAOZYC010000088.1"/>
</dbReference>
<dbReference type="CDD" id="cd07377">
    <property type="entry name" value="WHTH_GntR"/>
    <property type="match status" value="1"/>
</dbReference>
<dbReference type="Gene3D" id="1.10.10.10">
    <property type="entry name" value="Winged helix-like DNA-binding domain superfamily/Winged helix DNA-binding domain"/>
    <property type="match status" value="1"/>
</dbReference>
<name>A0ABU6F3H5_9ACTN</name>
<keyword evidence="6" id="KW-1185">Reference proteome</keyword>
<evidence type="ECO:0000313" key="5">
    <source>
        <dbReference type="EMBL" id="MEB8338038.1"/>
    </source>
</evidence>
<dbReference type="Proteomes" id="UP001354931">
    <property type="component" value="Unassembled WGS sequence"/>
</dbReference>
<dbReference type="SUPFAM" id="SSF46785">
    <property type="entry name" value="Winged helix' DNA-binding domain"/>
    <property type="match status" value="1"/>
</dbReference>
<dbReference type="Pfam" id="PF07702">
    <property type="entry name" value="UTRA"/>
    <property type="match status" value="1"/>
</dbReference>
<dbReference type="InterPro" id="IPR000524">
    <property type="entry name" value="Tscrpt_reg_HTH_GntR"/>
</dbReference>
<organism evidence="5 6">
    <name type="scientific">Streptomyces endophyticus</name>
    <dbReference type="NCBI Taxonomy" id="714166"/>
    <lineage>
        <taxon>Bacteria</taxon>
        <taxon>Bacillati</taxon>
        <taxon>Actinomycetota</taxon>
        <taxon>Actinomycetes</taxon>
        <taxon>Kitasatosporales</taxon>
        <taxon>Streptomycetaceae</taxon>
        <taxon>Streptomyces</taxon>
    </lineage>
</organism>
<evidence type="ECO:0000256" key="2">
    <source>
        <dbReference type="ARBA" id="ARBA00023125"/>
    </source>
</evidence>
<comment type="caution">
    <text evidence="5">The sequence shown here is derived from an EMBL/GenBank/DDBJ whole genome shotgun (WGS) entry which is preliminary data.</text>
</comment>